<comment type="subunit">
    <text evidence="4 15 17">Homodimer.</text>
</comment>
<dbReference type="InterPro" id="IPR002649">
    <property type="entry name" value="tRNA_m1G_MeTrfase_TrmD"/>
</dbReference>
<dbReference type="Proteomes" id="UP000007383">
    <property type="component" value="Chromosome"/>
</dbReference>
<sequence length="234" mass="26129">MKLSVITLFPEILSGYMQTSIMARAIAAGRIRYDLINLRPFGTGRHRTCDDPPFGGGAGMVLKPEPLAAALDSIKASGKRVVYPTPSGRPFNQQIAQELSREQELVFICGRYEGIDQRIIDTYVDDELSIGDYVLSSGEVASLVIIDAVYRLIDEVISAESLEEESFADGLLEYPQYTRPAEYNGHSVPDVLLSGNHARIADWRHQQRVARTRDRRPDLLAAYYQSKGEQHGRD</sequence>
<keyword evidence="7 15" id="KW-0963">Cytoplasm</keyword>
<comment type="similarity">
    <text evidence="3 15 17">Belongs to the RNA methyltransferase TrmD family.</text>
</comment>
<dbReference type="NCBIfam" id="NF000648">
    <property type="entry name" value="PRK00026.1"/>
    <property type="match status" value="1"/>
</dbReference>
<dbReference type="HOGENOM" id="CLU_047363_0_1_12"/>
<dbReference type="STRING" id="889378.Spiaf_1215"/>
<evidence type="ECO:0000256" key="2">
    <source>
        <dbReference type="ARBA" id="ARBA00004496"/>
    </source>
</evidence>
<dbReference type="SUPFAM" id="SSF75217">
    <property type="entry name" value="alpha/beta knot"/>
    <property type="match status" value="1"/>
</dbReference>
<keyword evidence="8 15" id="KW-0489">Methyltransferase</keyword>
<evidence type="ECO:0000256" key="16">
    <source>
        <dbReference type="PIRSR" id="PIRSR000386-1"/>
    </source>
</evidence>
<dbReference type="InterPro" id="IPR016009">
    <property type="entry name" value="tRNA_MeTrfase_TRMD/TRM10"/>
</dbReference>
<evidence type="ECO:0000313" key="19">
    <source>
        <dbReference type="EMBL" id="AFG37293.1"/>
    </source>
</evidence>
<feature type="domain" description="tRNA methyltransferase TRMD/TRM10-type" evidence="18">
    <location>
        <begin position="1"/>
        <end position="220"/>
    </location>
</feature>
<dbReference type="HAMAP" id="MF_00605">
    <property type="entry name" value="TrmD"/>
    <property type="match status" value="1"/>
</dbReference>
<dbReference type="FunFam" id="3.40.1280.10:FF:000001">
    <property type="entry name" value="tRNA (guanine-N(1)-)-methyltransferase"/>
    <property type="match status" value="1"/>
</dbReference>
<evidence type="ECO:0000256" key="3">
    <source>
        <dbReference type="ARBA" id="ARBA00007630"/>
    </source>
</evidence>
<dbReference type="InterPro" id="IPR029028">
    <property type="entry name" value="Alpha/beta_knot_MTases"/>
</dbReference>
<dbReference type="FunFam" id="1.10.1270.20:FF:000001">
    <property type="entry name" value="tRNA (guanine-N(1)-)-methyltransferase"/>
    <property type="match status" value="1"/>
</dbReference>
<dbReference type="EC" id="2.1.1.228" evidence="5 15"/>
<feature type="binding site" evidence="15 16">
    <location>
        <position position="110"/>
    </location>
    <ligand>
        <name>S-adenosyl-L-methionine</name>
        <dbReference type="ChEBI" id="CHEBI:59789"/>
    </ligand>
</feature>
<evidence type="ECO:0000256" key="11">
    <source>
        <dbReference type="ARBA" id="ARBA00022694"/>
    </source>
</evidence>
<dbReference type="Gene3D" id="3.40.1280.10">
    <property type="match status" value="1"/>
</dbReference>
<keyword evidence="9 15" id="KW-0808">Transferase</keyword>
<comment type="function">
    <text evidence="1 15 17">Specifically methylates guanosine-37 in various tRNAs.</text>
</comment>
<evidence type="ECO:0000313" key="20">
    <source>
        <dbReference type="Proteomes" id="UP000007383"/>
    </source>
</evidence>
<dbReference type="PANTHER" id="PTHR46417">
    <property type="entry name" value="TRNA (GUANINE-N(1)-)-METHYLTRANSFERASE"/>
    <property type="match status" value="1"/>
</dbReference>
<gene>
    <name evidence="15" type="primary">trmD</name>
    <name evidence="19" type="ordered locus">Spiaf_1215</name>
</gene>
<evidence type="ECO:0000256" key="1">
    <source>
        <dbReference type="ARBA" id="ARBA00002634"/>
    </source>
</evidence>
<dbReference type="InterPro" id="IPR029026">
    <property type="entry name" value="tRNA_m1G_MTases_N"/>
</dbReference>
<dbReference type="Pfam" id="PF01746">
    <property type="entry name" value="tRNA_m1G_MT"/>
    <property type="match status" value="1"/>
</dbReference>
<evidence type="ECO:0000256" key="4">
    <source>
        <dbReference type="ARBA" id="ARBA00011738"/>
    </source>
</evidence>
<dbReference type="InterPro" id="IPR023148">
    <property type="entry name" value="tRNA_m1G_MeTrfase_C_sf"/>
</dbReference>
<evidence type="ECO:0000259" key="18">
    <source>
        <dbReference type="Pfam" id="PF01746"/>
    </source>
</evidence>
<keyword evidence="11 15" id="KW-0819">tRNA processing</keyword>
<evidence type="ECO:0000256" key="7">
    <source>
        <dbReference type="ARBA" id="ARBA00022490"/>
    </source>
</evidence>
<name>H9UIF0_SPIAZ</name>
<protein>
    <recommendedName>
        <fullName evidence="6 15">tRNA (guanine-N(1)-)-methyltransferase</fullName>
        <ecNumber evidence="5 15">2.1.1.228</ecNumber>
    </recommendedName>
    <alternativeName>
        <fullName evidence="12 15">M1G-methyltransferase</fullName>
    </alternativeName>
    <alternativeName>
        <fullName evidence="13 15">tRNA [GM37] methyltransferase</fullName>
    </alternativeName>
</protein>
<dbReference type="AlphaFoldDB" id="H9UIF0"/>
<dbReference type="EMBL" id="CP003282">
    <property type="protein sequence ID" value="AFG37293.1"/>
    <property type="molecule type" value="Genomic_DNA"/>
</dbReference>
<dbReference type="PANTHER" id="PTHR46417:SF1">
    <property type="entry name" value="TRNA (GUANINE-N(1)-)-METHYLTRANSFERASE"/>
    <property type="match status" value="1"/>
</dbReference>
<organism evidence="19 20">
    <name type="scientific">Spirochaeta africana (strain ATCC 700263 / DSM 8902 / Z-7692)</name>
    <dbReference type="NCBI Taxonomy" id="889378"/>
    <lineage>
        <taxon>Bacteria</taxon>
        <taxon>Pseudomonadati</taxon>
        <taxon>Spirochaetota</taxon>
        <taxon>Spirochaetia</taxon>
        <taxon>Spirochaetales</taxon>
        <taxon>Spirochaetaceae</taxon>
        <taxon>Spirochaeta</taxon>
    </lineage>
</organism>
<keyword evidence="20" id="KW-1185">Reference proteome</keyword>
<evidence type="ECO:0000256" key="8">
    <source>
        <dbReference type="ARBA" id="ARBA00022603"/>
    </source>
</evidence>
<evidence type="ECO:0000256" key="13">
    <source>
        <dbReference type="ARBA" id="ARBA00033392"/>
    </source>
</evidence>
<evidence type="ECO:0000256" key="6">
    <source>
        <dbReference type="ARBA" id="ARBA00014679"/>
    </source>
</evidence>
<dbReference type="Gene3D" id="1.10.1270.20">
    <property type="entry name" value="tRNA(m1g37)methyltransferase, domain 2"/>
    <property type="match status" value="1"/>
</dbReference>
<evidence type="ECO:0000256" key="12">
    <source>
        <dbReference type="ARBA" id="ARBA00029736"/>
    </source>
</evidence>
<evidence type="ECO:0000256" key="15">
    <source>
        <dbReference type="HAMAP-Rule" id="MF_00605"/>
    </source>
</evidence>
<evidence type="ECO:0000256" key="14">
    <source>
        <dbReference type="ARBA" id="ARBA00047783"/>
    </source>
</evidence>
<evidence type="ECO:0000256" key="10">
    <source>
        <dbReference type="ARBA" id="ARBA00022691"/>
    </source>
</evidence>
<keyword evidence="10 15" id="KW-0949">S-adenosyl-L-methionine</keyword>
<evidence type="ECO:0000256" key="17">
    <source>
        <dbReference type="RuleBase" id="RU003464"/>
    </source>
</evidence>
<reference evidence="20" key="1">
    <citation type="journal article" date="2013" name="Stand. Genomic Sci.">
        <title>Complete genome sequence of the halophilic bacterium Spirochaeta africana type strain (Z-7692(T)) from the alkaline Lake Magadi in the East African Rift.</title>
        <authorList>
            <person name="Liolos K."/>
            <person name="Abt B."/>
            <person name="Scheuner C."/>
            <person name="Teshima H."/>
            <person name="Held B."/>
            <person name="Lapidus A."/>
            <person name="Nolan M."/>
            <person name="Lucas S."/>
            <person name="Deshpande S."/>
            <person name="Cheng J.F."/>
            <person name="Tapia R."/>
            <person name="Goodwin L.A."/>
            <person name="Pitluck S."/>
            <person name="Pagani I."/>
            <person name="Ivanova N."/>
            <person name="Mavromatis K."/>
            <person name="Mikhailova N."/>
            <person name="Huntemann M."/>
            <person name="Pati A."/>
            <person name="Chen A."/>
            <person name="Palaniappan K."/>
            <person name="Land M."/>
            <person name="Rohde M."/>
            <person name="Tindall B.J."/>
            <person name="Detter J.C."/>
            <person name="Goker M."/>
            <person name="Bristow J."/>
            <person name="Eisen J.A."/>
            <person name="Markowitz V."/>
            <person name="Hugenholtz P."/>
            <person name="Woyke T."/>
            <person name="Klenk H.P."/>
            <person name="Kyrpides N.C."/>
        </authorList>
    </citation>
    <scope>NUCLEOTIDE SEQUENCE</scope>
    <source>
        <strain evidence="20">ATCC 700263 / DSM 8902 / Z-7692</strain>
    </source>
</reference>
<dbReference type="NCBIfam" id="TIGR00088">
    <property type="entry name" value="trmD"/>
    <property type="match status" value="1"/>
</dbReference>
<dbReference type="eggNOG" id="COG0336">
    <property type="taxonomic scope" value="Bacteria"/>
</dbReference>
<dbReference type="PIRSF" id="PIRSF000386">
    <property type="entry name" value="tRNA_mtase"/>
    <property type="match status" value="1"/>
</dbReference>
<dbReference type="KEGG" id="sfc:Spiaf_1215"/>
<dbReference type="RefSeq" id="WP_014455282.1">
    <property type="nucleotide sequence ID" value="NC_017098.1"/>
</dbReference>
<evidence type="ECO:0000256" key="5">
    <source>
        <dbReference type="ARBA" id="ARBA00012807"/>
    </source>
</evidence>
<dbReference type="PATRIC" id="fig|889378.3.peg.1214"/>
<feature type="binding site" evidence="15 16">
    <location>
        <begin position="130"/>
        <end position="135"/>
    </location>
    <ligand>
        <name>S-adenosyl-L-methionine</name>
        <dbReference type="ChEBI" id="CHEBI:59789"/>
    </ligand>
</feature>
<dbReference type="GO" id="GO:0052906">
    <property type="term" value="F:tRNA (guanine(37)-N1)-methyltransferase activity"/>
    <property type="evidence" value="ECO:0007669"/>
    <property type="project" value="UniProtKB-UniRule"/>
</dbReference>
<dbReference type="GO" id="GO:0005829">
    <property type="term" value="C:cytosol"/>
    <property type="evidence" value="ECO:0007669"/>
    <property type="project" value="TreeGrafter"/>
</dbReference>
<evidence type="ECO:0000256" key="9">
    <source>
        <dbReference type="ARBA" id="ARBA00022679"/>
    </source>
</evidence>
<dbReference type="GO" id="GO:0002939">
    <property type="term" value="P:tRNA N1-guanine methylation"/>
    <property type="evidence" value="ECO:0007669"/>
    <property type="project" value="TreeGrafter"/>
</dbReference>
<comment type="subcellular location">
    <subcellularLocation>
        <location evidence="2 15 17">Cytoplasm</location>
    </subcellularLocation>
</comment>
<dbReference type="OrthoDB" id="9807416at2"/>
<comment type="catalytic activity">
    <reaction evidence="14 15 17">
        <text>guanosine(37) in tRNA + S-adenosyl-L-methionine = N(1)-methylguanosine(37) in tRNA + S-adenosyl-L-homocysteine + H(+)</text>
        <dbReference type="Rhea" id="RHEA:36899"/>
        <dbReference type="Rhea" id="RHEA-COMP:10145"/>
        <dbReference type="Rhea" id="RHEA-COMP:10147"/>
        <dbReference type="ChEBI" id="CHEBI:15378"/>
        <dbReference type="ChEBI" id="CHEBI:57856"/>
        <dbReference type="ChEBI" id="CHEBI:59789"/>
        <dbReference type="ChEBI" id="CHEBI:73542"/>
        <dbReference type="ChEBI" id="CHEBI:74269"/>
        <dbReference type="EC" id="2.1.1.228"/>
    </reaction>
</comment>
<accession>H9UIF0</accession>
<dbReference type="CDD" id="cd18080">
    <property type="entry name" value="TrmD-like"/>
    <property type="match status" value="1"/>
</dbReference>
<proteinExistence type="inferred from homology"/>